<dbReference type="RefSeq" id="YP_010002761.1">
    <property type="nucleotide sequence ID" value="NC_053248.1"/>
</dbReference>
<accession>A0A514DHT0</accession>
<dbReference type="Proteomes" id="UP000316610">
    <property type="component" value="Segment"/>
</dbReference>
<organism evidence="1 2">
    <name type="scientific">Gordonia phage Zipp</name>
    <dbReference type="NCBI Taxonomy" id="2591212"/>
    <lineage>
        <taxon>Viruses</taxon>
        <taxon>Duplodnaviria</taxon>
        <taxon>Heunggongvirae</taxon>
        <taxon>Uroviricota</taxon>
        <taxon>Caudoviricetes</taxon>
        <taxon>Stackebrandtviridae</taxon>
        <taxon>Schenleyvirinae</taxon>
        <taxon>Zitchvirus</taxon>
        <taxon>Zitchvirus zipp</taxon>
    </lineage>
</organism>
<sequence>MGQLRLMTADDQRVAQILQLLDQATTGVHAIKHPPATTILKTTLRDAVLLILEQAAAEIRKLDLSD</sequence>
<dbReference type="GeneID" id="63027315"/>
<proteinExistence type="predicted"/>
<keyword evidence="2" id="KW-1185">Reference proteome</keyword>
<dbReference type="KEGG" id="vg:63027315"/>
<gene>
    <name evidence="1" type="primary">12</name>
    <name evidence="1" type="ORF">SEA_ZIPP_12</name>
</gene>
<dbReference type="EMBL" id="MK937607">
    <property type="protein sequence ID" value="QDH93166.1"/>
    <property type="molecule type" value="Genomic_DNA"/>
</dbReference>
<reference evidence="1 2" key="1">
    <citation type="submission" date="2019-05" db="EMBL/GenBank/DDBJ databases">
        <authorList>
            <person name="Hammer B.W."/>
            <person name="Chiaro A."/>
            <person name="Dufresne J."/>
            <person name="Kristler A."/>
            <person name="Kuo C.N."/>
            <person name="Ozcan Z."/>
            <person name="Pasmanik V."/>
            <person name="Shin J."/>
            <person name="Stephens K.N."/>
            <person name="Butela K.A."/>
            <person name="Garlena R.A."/>
            <person name="Russell D.A."/>
            <person name="Pope W.H."/>
            <person name="Jacobs-Sera D."/>
            <person name="Hatfull G.F."/>
        </authorList>
    </citation>
    <scope>NUCLEOTIDE SEQUENCE [LARGE SCALE GENOMIC DNA]</scope>
</reference>
<evidence type="ECO:0000313" key="2">
    <source>
        <dbReference type="Proteomes" id="UP000316610"/>
    </source>
</evidence>
<name>A0A514DHT0_9CAUD</name>
<protein>
    <submittedName>
        <fullName evidence="1">Uncharacterized protein</fullName>
    </submittedName>
</protein>
<evidence type="ECO:0000313" key="1">
    <source>
        <dbReference type="EMBL" id="QDH93166.1"/>
    </source>
</evidence>